<feature type="region of interest" description="Disordered" evidence="1">
    <location>
        <begin position="1"/>
        <end position="66"/>
    </location>
</feature>
<feature type="compositionally biased region" description="Basic and acidic residues" evidence="1">
    <location>
        <begin position="1"/>
        <end position="18"/>
    </location>
</feature>
<dbReference type="OrthoDB" id="8141587at2"/>
<dbReference type="STRING" id="488538.SAR116_1322"/>
<dbReference type="EMBL" id="CP001751">
    <property type="protein sequence ID" value="ADE39565.1"/>
    <property type="molecule type" value="Genomic_DNA"/>
</dbReference>
<keyword evidence="3" id="KW-1185">Reference proteome</keyword>
<sequence>MSDRERSKSTASNADERLASALRENLFRRKAQARARAHSGDTAKASSHNTISDDRQSSDAESDMKG</sequence>
<feature type="compositionally biased region" description="Basic and acidic residues" evidence="1">
    <location>
        <begin position="51"/>
        <end position="66"/>
    </location>
</feature>
<dbReference type="Proteomes" id="UP000007460">
    <property type="component" value="Chromosome"/>
</dbReference>
<protein>
    <submittedName>
        <fullName evidence="2">Uncharacterized protein</fullName>
    </submittedName>
</protein>
<dbReference type="HOGENOM" id="CLU_2828108_0_0_5"/>
<dbReference type="RefSeq" id="WP_013046192.1">
    <property type="nucleotide sequence ID" value="NC_014010.1"/>
</dbReference>
<evidence type="ECO:0000313" key="3">
    <source>
        <dbReference type="Proteomes" id="UP000007460"/>
    </source>
</evidence>
<name>D5BTG8_PUNMI</name>
<accession>D5BTG8</accession>
<feature type="compositionally biased region" description="Basic residues" evidence="1">
    <location>
        <begin position="28"/>
        <end position="37"/>
    </location>
</feature>
<proteinExistence type="predicted"/>
<reference evidence="2 3" key="1">
    <citation type="journal article" date="2010" name="J. Bacteriol.">
        <title>Complete genome sequence of "Candidatus Puniceispirillum marinum" IMCC1322, a representative of the SAR116 clade in the Alphaproteobacteria.</title>
        <authorList>
            <person name="Oh H.M."/>
            <person name="Kwon K.K."/>
            <person name="Kang I."/>
            <person name="Kang S.G."/>
            <person name="Lee J.H."/>
            <person name="Kim S.J."/>
            <person name="Cho J.C."/>
        </authorList>
    </citation>
    <scope>NUCLEOTIDE SEQUENCE [LARGE SCALE GENOMIC DNA]</scope>
    <source>
        <strain evidence="2 3">IMCC1322</strain>
    </source>
</reference>
<evidence type="ECO:0000313" key="2">
    <source>
        <dbReference type="EMBL" id="ADE39565.1"/>
    </source>
</evidence>
<gene>
    <name evidence="2" type="ordered locus">SAR116_1322</name>
</gene>
<evidence type="ECO:0000256" key="1">
    <source>
        <dbReference type="SAM" id="MobiDB-lite"/>
    </source>
</evidence>
<dbReference type="AlphaFoldDB" id="D5BTG8"/>
<organism evidence="2 3">
    <name type="scientific">Puniceispirillum marinum (strain IMCC1322)</name>
    <dbReference type="NCBI Taxonomy" id="488538"/>
    <lineage>
        <taxon>Bacteria</taxon>
        <taxon>Pseudomonadati</taxon>
        <taxon>Pseudomonadota</taxon>
        <taxon>Alphaproteobacteria</taxon>
        <taxon>Candidatus Puniceispirillales</taxon>
        <taxon>Candidatus Puniceispirillaceae</taxon>
        <taxon>Candidatus Puniceispirillum</taxon>
    </lineage>
</organism>
<dbReference type="KEGG" id="apb:SAR116_1322"/>